<evidence type="ECO:0000313" key="3">
    <source>
        <dbReference type="Proteomes" id="UP000199159"/>
    </source>
</evidence>
<dbReference type="PIRSF" id="PIRSF019205">
    <property type="entry name" value="DUF1646"/>
    <property type="match status" value="1"/>
</dbReference>
<feature type="transmembrane region" description="Helical" evidence="1">
    <location>
        <begin position="215"/>
        <end position="233"/>
    </location>
</feature>
<dbReference type="AlphaFoldDB" id="A0A1H0WTD0"/>
<proteinExistence type="predicted"/>
<dbReference type="RefSeq" id="WP_090858862.1">
    <property type="nucleotide sequence ID" value="NZ_FNJU01000015.1"/>
</dbReference>
<keyword evidence="1" id="KW-1133">Transmembrane helix</keyword>
<feature type="transmembrane region" description="Helical" evidence="1">
    <location>
        <begin position="316"/>
        <end position="337"/>
    </location>
</feature>
<evidence type="ECO:0000256" key="1">
    <source>
        <dbReference type="SAM" id="Phobius"/>
    </source>
</evidence>
<keyword evidence="1" id="KW-0472">Membrane</keyword>
<dbReference type="InterPro" id="IPR012443">
    <property type="entry name" value="DUF1646"/>
</dbReference>
<evidence type="ECO:0000313" key="2">
    <source>
        <dbReference type="EMBL" id="SDP93961.1"/>
    </source>
</evidence>
<feature type="transmembrane region" description="Helical" evidence="1">
    <location>
        <begin position="57"/>
        <end position="73"/>
    </location>
</feature>
<feature type="transmembrane region" description="Helical" evidence="1">
    <location>
        <begin position="168"/>
        <end position="194"/>
    </location>
</feature>
<feature type="transmembrane region" description="Helical" evidence="1">
    <location>
        <begin position="284"/>
        <end position="304"/>
    </location>
</feature>
<gene>
    <name evidence="2" type="ORF">SAMN05216565_11572</name>
</gene>
<accession>A0A1H0WTD0</accession>
<feature type="transmembrane region" description="Helical" evidence="1">
    <location>
        <begin position="131"/>
        <end position="148"/>
    </location>
</feature>
<reference evidence="3" key="1">
    <citation type="submission" date="2016-10" db="EMBL/GenBank/DDBJ databases">
        <authorList>
            <person name="Varghese N."/>
            <person name="Submissions S."/>
        </authorList>
    </citation>
    <scope>NUCLEOTIDE SEQUENCE [LARGE SCALE GENOMIC DNA]</scope>
    <source>
        <strain evidence="3">IBRC-M10078</strain>
    </source>
</reference>
<feature type="transmembrane region" description="Helical" evidence="1">
    <location>
        <begin position="30"/>
        <end position="50"/>
    </location>
</feature>
<sequence>MVISLILIFMLVLILPLVVKKIEQNLEIFLFLTGIVTALISGVLEGSLFIKAAVDPINISLAVLGAGLLFKWFHAPLTKGIVGLSQLIPYRLFIASTVIVLGIISSLITAIIAALVLVLIVTSLQLHRKSMVRLVVISCFSIGMGAALTPLGEPLSTIAISKLDEDFFFLLDLLGSEIIFGIVMLGGLASVLIKKSKPIENLENKKKNSENYEEILLRALKIYFFVMGLTFLGSGFEPLINKYFIGLNPMSLYWLNMISAVLDNATLTAAEISSVMNQMTIKAILLGLLVSGGMLIPGNIPNIIAAGKLQITSKEWAVFAFPLGLFTMIIYFIILFFV</sequence>
<dbReference type="OrthoDB" id="2678059at2"/>
<keyword evidence="3" id="KW-1185">Reference proteome</keyword>
<organism evidence="2 3">
    <name type="scientific">Litchfieldia salsa</name>
    <dbReference type="NCBI Taxonomy" id="930152"/>
    <lineage>
        <taxon>Bacteria</taxon>
        <taxon>Bacillati</taxon>
        <taxon>Bacillota</taxon>
        <taxon>Bacilli</taxon>
        <taxon>Bacillales</taxon>
        <taxon>Bacillaceae</taxon>
        <taxon>Litchfieldia</taxon>
    </lineage>
</organism>
<dbReference type="STRING" id="930152.SAMN05216565_11572"/>
<dbReference type="EMBL" id="FNJU01000015">
    <property type="protein sequence ID" value="SDP93961.1"/>
    <property type="molecule type" value="Genomic_DNA"/>
</dbReference>
<dbReference type="Pfam" id="PF07854">
    <property type="entry name" value="DUF1646"/>
    <property type="match status" value="1"/>
</dbReference>
<feature type="transmembrane region" description="Helical" evidence="1">
    <location>
        <begin position="93"/>
        <end position="119"/>
    </location>
</feature>
<keyword evidence="1" id="KW-0812">Transmembrane</keyword>
<name>A0A1H0WTD0_9BACI</name>
<dbReference type="Proteomes" id="UP000199159">
    <property type="component" value="Unassembled WGS sequence"/>
</dbReference>
<protein>
    <submittedName>
        <fullName evidence="2">Predicted cation transporter</fullName>
    </submittedName>
</protein>